<proteinExistence type="predicted"/>
<gene>
    <name evidence="1" type="ORF">JOF56_007465</name>
</gene>
<dbReference type="Proteomes" id="UP001519332">
    <property type="component" value="Unassembled WGS sequence"/>
</dbReference>
<organism evidence="1 2">
    <name type="scientific">Kibdelosporangium banguiense</name>
    <dbReference type="NCBI Taxonomy" id="1365924"/>
    <lineage>
        <taxon>Bacteria</taxon>
        <taxon>Bacillati</taxon>
        <taxon>Actinomycetota</taxon>
        <taxon>Actinomycetes</taxon>
        <taxon>Pseudonocardiales</taxon>
        <taxon>Pseudonocardiaceae</taxon>
        <taxon>Kibdelosporangium</taxon>
    </lineage>
</organism>
<keyword evidence="2" id="KW-1185">Reference proteome</keyword>
<protein>
    <submittedName>
        <fullName evidence="1">Uncharacterized protein</fullName>
    </submittedName>
</protein>
<name>A0ABS4TSY1_9PSEU</name>
<accession>A0ABS4TSY1</accession>
<evidence type="ECO:0000313" key="2">
    <source>
        <dbReference type="Proteomes" id="UP001519332"/>
    </source>
</evidence>
<reference evidence="1 2" key="1">
    <citation type="submission" date="2021-03" db="EMBL/GenBank/DDBJ databases">
        <title>Sequencing the genomes of 1000 actinobacteria strains.</title>
        <authorList>
            <person name="Klenk H.-P."/>
        </authorList>
    </citation>
    <scope>NUCLEOTIDE SEQUENCE [LARGE SCALE GENOMIC DNA]</scope>
    <source>
        <strain evidence="1 2">DSM 46670</strain>
    </source>
</reference>
<comment type="caution">
    <text evidence="1">The sequence shown here is derived from an EMBL/GenBank/DDBJ whole genome shotgun (WGS) entry which is preliminary data.</text>
</comment>
<dbReference type="EMBL" id="JAGINW010000001">
    <property type="protein sequence ID" value="MBP2327080.1"/>
    <property type="molecule type" value="Genomic_DNA"/>
</dbReference>
<dbReference type="RefSeq" id="WP_209644074.1">
    <property type="nucleotide sequence ID" value="NZ_JAGINW010000001.1"/>
</dbReference>
<evidence type="ECO:0000313" key="1">
    <source>
        <dbReference type="EMBL" id="MBP2327080.1"/>
    </source>
</evidence>
<sequence>MVVALVGVMTLPAAADATPRPNSPDSFPFCLPYVEQFAGPPRIVWDCRPIPLAERTLPPGWPDPPPFPPCPCPFAIELNLNAVLPAGPASMAMSRIHEGFYYLGAAAVTSDPGQAAQWHNTAMNAFTTAARMLGGRALPAARGGFFDRARNAFLPAPYPGPQLAVDYLRNGMTLLQQWLVTQNPQLWDLVVPQLDNAYTAMTQYS</sequence>